<dbReference type="AlphaFoldDB" id="A0AAD1UFU2"/>
<comment type="caution">
    <text evidence="2">The sequence shown here is derived from an EMBL/GenBank/DDBJ whole genome shotgun (WGS) entry which is preliminary data.</text>
</comment>
<dbReference type="EMBL" id="CAMPGE010009151">
    <property type="protein sequence ID" value="CAI2368024.1"/>
    <property type="molecule type" value="Genomic_DNA"/>
</dbReference>
<keyword evidence="3" id="KW-1185">Reference proteome</keyword>
<feature type="compositionally biased region" description="Basic and acidic residues" evidence="1">
    <location>
        <begin position="263"/>
        <end position="294"/>
    </location>
</feature>
<feature type="region of interest" description="Disordered" evidence="1">
    <location>
        <begin position="263"/>
        <end position="300"/>
    </location>
</feature>
<feature type="region of interest" description="Disordered" evidence="1">
    <location>
        <begin position="1"/>
        <end position="21"/>
    </location>
</feature>
<dbReference type="Proteomes" id="UP001295684">
    <property type="component" value="Unassembled WGS sequence"/>
</dbReference>
<sequence>MKSFGSSKANPFSRNTRNRTQTQKCLPNQCENCIQALRQIIACNNCFSTLGHNLVNMLMSQLSRSFDPCNAPKIRKNSGSEYNPTQATFDHNRELSKLKLIKLSTNQAEENLEISTVDKYETLKVVPCPLGNSEILDIDRSFMSIDDLSAKTTSFRPTKSLNLDAEKIHRVKKNSAFGKHKHKLRVINQIMKKRTKKSLLSKKQAIKKSIGLLKQGLMKKLLAGSNDSTNKQKNLLVLANKSKKKTDSSVLSKNIVQAKDVLELKKNEPQKDSLQEGQHDDKMIRIDTSKDRDSSSVSED</sequence>
<proteinExistence type="predicted"/>
<name>A0AAD1UFU2_EUPCR</name>
<reference evidence="2" key="1">
    <citation type="submission" date="2023-07" db="EMBL/GenBank/DDBJ databases">
        <authorList>
            <consortium name="AG Swart"/>
            <person name="Singh M."/>
            <person name="Singh A."/>
            <person name="Seah K."/>
            <person name="Emmerich C."/>
        </authorList>
    </citation>
    <scope>NUCLEOTIDE SEQUENCE</scope>
    <source>
        <strain evidence="2">DP1</strain>
    </source>
</reference>
<evidence type="ECO:0000313" key="2">
    <source>
        <dbReference type="EMBL" id="CAI2368024.1"/>
    </source>
</evidence>
<evidence type="ECO:0000313" key="3">
    <source>
        <dbReference type="Proteomes" id="UP001295684"/>
    </source>
</evidence>
<gene>
    <name evidence="2" type="ORF">ECRASSUSDP1_LOCUS9313</name>
</gene>
<accession>A0AAD1UFU2</accession>
<organism evidence="2 3">
    <name type="scientific">Euplotes crassus</name>
    <dbReference type="NCBI Taxonomy" id="5936"/>
    <lineage>
        <taxon>Eukaryota</taxon>
        <taxon>Sar</taxon>
        <taxon>Alveolata</taxon>
        <taxon>Ciliophora</taxon>
        <taxon>Intramacronucleata</taxon>
        <taxon>Spirotrichea</taxon>
        <taxon>Hypotrichia</taxon>
        <taxon>Euplotida</taxon>
        <taxon>Euplotidae</taxon>
        <taxon>Moneuplotes</taxon>
    </lineage>
</organism>
<protein>
    <submittedName>
        <fullName evidence="2">Uncharacterized protein</fullName>
    </submittedName>
</protein>
<evidence type="ECO:0000256" key="1">
    <source>
        <dbReference type="SAM" id="MobiDB-lite"/>
    </source>
</evidence>